<evidence type="ECO:0000313" key="4">
    <source>
        <dbReference type="Proteomes" id="UP000466785"/>
    </source>
</evidence>
<accession>A0A6N4V7D4</accession>
<protein>
    <recommendedName>
        <fullName evidence="2">ESX-1 secretion-associated protein EspA/EspE-like domain-containing protein</fullName>
    </recommendedName>
</protein>
<feature type="domain" description="ESX-1 secretion-associated protein EspA/EspE-like" evidence="2">
    <location>
        <begin position="93"/>
        <end position="176"/>
    </location>
</feature>
<evidence type="ECO:0000259" key="2">
    <source>
        <dbReference type="Pfam" id="PF18879"/>
    </source>
</evidence>
<dbReference type="Proteomes" id="UP000466785">
    <property type="component" value="Chromosome"/>
</dbReference>
<organism evidence="3 4">
    <name type="scientific">Mycolicibacterium poriferae</name>
    <dbReference type="NCBI Taxonomy" id="39694"/>
    <lineage>
        <taxon>Bacteria</taxon>
        <taxon>Bacillati</taxon>
        <taxon>Actinomycetota</taxon>
        <taxon>Actinomycetes</taxon>
        <taxon>Mycobacteriales</taxon>
        <taxon>Mycobacteriaceae</taxon>
        <taxon>Mycolicibacterium</taxon>
    </lineage>
</organism>
<dbReference type="RefSeq" id="WP_163673040.1">
    <property type="nucleotide sequence ID" value="NZ_AP022570.1"/>
</dbReference>
<keyword evidence="4" id="KW-1185">Reference proteome</keyword>
<dbReference type="EMBL" id="AP022570">
    <property type="protein sequence ID" value="BBX50329.1"/>
    <property type="molecule type" value="Genomic_DNA"/>
</dbReference>
<dbReference type="KEGG" id="mpof:MPOR_13550"/>
<proteinExistence type="predicted"/>
<feature type="region of interest" description="Disordered" evidence="1">
    <location>
        <begin position="256"/>
        <end position="304"/>
    </location>
</feature>
<evidence type="ECO:0000313" key="3">
    <source>
        <dbReference type="EMBL" id="BBX50329.1"/>
    </source>
</evidence>
<dbReference type="Pfam" id="PF18879">
    <property type="entry name" value="EspA_EspE"/>
    <property type="match status" value="1"/>
</dbReference>
<sequence>MSTQELVRGVALALSYADRRGGVSSVSLLGEALDLLRKYGDVVGIDWEKGPSIIDRTTPNLSVISEVSELSEFASSPILAAAQLTIYGMKATTGSGEPEDGKAFEKSADLYEEAGNLLIDAAPVPDRWNGTGSETYKNKNGTHRHFVLEVAAADNEMRQALNGLAAHVTQTRKELQDVIDFLTDYDTSTSWLNFVPGGAAIKAAGDAGVAATQLGVAQASIAKLVGESVSVARSMQTPLGRYGDAAKQDILDAAGEFGCGEPFGDERRTGQLPRRTDPEESFELPEPPPVVYPPATPYESPRPR</sequence>
<reference evidence="3 4" key="1">
    <citation type="journal article" date="2019" name="Emerg. Microbes Infect.">
        <title>Comprehensive subspecies identification of 175 nontuberculous mycobacteria species based on 7547 genomic profiles.</title>
        <authorList>
            <person name="Matsumoto Y."/>
            <person name="Kinjo T."/>
            <person name="Motooka D."/>
            <person name="Nabeya D."/>
            <person name="Jung N."/>
            <person name="Uechi K."/>
            <person name="Horii T."/>
            <person name="Iida T."/>
            <person name="Fujita J."/>
            <person name="Nakamura S."/>
        </authorList>
    </citation>
    <scope>NUCLEOTIDE SEQUENCE [LARGE SCALE GENOMIC DNA]</scope>
    <source>
        <strain evidence="3 4">JCM 12603</strain>
    </source>
</reference>
<dbReference type="InterPro" id="IPR043796">
    <property type="entry name" value="ESX-1_EspA/EspE-like"/>
</dbReference>
<evidence type="ECO:0000256" key="1">
    <source>
        <dbReference type="SAM" id="MobiDB-lite"/>
    </source>
</evidence>
<feature type="compositionally biased region" description="Basic and acidic residues" evidence="1">
    <location>
        <begin position="264"/>
        <end position="278"/>
    </location>
</feature>
<dbReference type="AlphaFoldDB" id="A0A6N4V7D4"/>
<gene>
    <name evidence="3" type="ORF">MPOR_13550</name>
</gene>
<feature type="compositionally biased region" description="Pro residues" evidence="1">
    <location>
        <begin position="285"/>
        <end position="296"/>
    </location>
</feature>
<name>A0A6N4V7D4_9MYCO</name>